<dbReference type="InterPro" id="IPR017850">
    <property type="entry name" value="Alkaline_phosphatase_core_sf"/>
</dbReference>
<evidence type="ECO:0000259" key="6">
    <source>
        <dbReference type="Pfam" id="PF00884"/>
    </source>
</evidence>
<accession>A0A381WY29</accession>
<dbReference type="Pfam" id="PF00884">
    <property type="entry name" value="Sulfatase"/>
    <property type="match status" value="1"/>
</dbReference>
<gene>
    <name evidence="7" type="ORF">METZ01_LOCUS110116</name>
</gene>
<dbReference type="InterPro" id="IPR024607">
    <property type="entry name" value="Sulfatase_CS"/>
</dbReference>
<evidence type="ECO:0000256" key="5">
    <source>
        <dbReference type="SAM" id="MobiDB-lite"/>
    </source>
</evidence>
<evidence type="ECO:0000256" key="1">
    <source>
        <dbReference type="ARBA" id="ARBA00008779"/>
    </source>
</evidence>
<protein>
    <recommendedName>
        <fullName evidence="6">Sulfatase N-terminal domain-containing protein</fullName>
    </recommendedName>
</protein>
<dbReference type="AlphaFoldDB" id="A0A381WY29"/>
<keyword evidence="4" id="KW-0106">Calcium</keyword>
<feature type="region of interest" description="Disordered" evidence="5">
    <location>
        <begin position="479"/>
        <end position="502"/>
    </location>
</feature>
<reference evidence="7" key="1">
    <citation type="submission" date="2018-05" db="EMBL/GenBank/DDBJ databases">
        <authorList>
            <person name="Lanie J.A."/>
            <person name="Ng W.-L."/>
            <person name="Kazmierczak K.M."/>
            <person name="Andrzejewski T.M."/>
            <person name="Davidsen T.M."/>
            <person name="Wayne K.J."/>
            <person name="Tettelin H."/>
            <person name="Glass J.I."/>
            <person name="Rusch D."/>
            <person name="Podicherti R."/>
            <person name="Tsui H.-C.T."/>
            <person name="Winkler M.E."/>
        </authorList>
    </citation>
    <scope>NUCLEOTIDE SEQUENCE</scope>
</reference>
<dbReference type="Gene3D" id="3.40.720.10">
    <property type="entry name" value="Alkaline Phosphatase, subunit A"/>
    <property type="match status" value="1"/>
</dbReference>
<dbReference type="SUPFAM" id="SSF53649">
    <property type="entry name" value="Alkaline phosphatase-like"/>
    <property type="match status" value="1"/>
</dbReference>
<dbReference type="GO" id="GO:0004065">
    <property type="term" value="F:arylsulfatase activity"/>
    <property type="evidence" value="ECO:0007669"/>
    <property type="project" value="TreeGrafter"/>
</dbReference>
<name>A0A381WY29_9ZZZZ</name>
<dbReference type="Gene3D" id="3.30.1120.10">
    <property type="match status" value="1"/>
</dbReference>
<organism evidence="7">
    <name type="scientific">marine metagenome</name>
    <dbReference type="NCBI Taxonomy" id="408172"/>
    <lineage>
        <taxon>unclassified sequences</taxon>
        <taxon>metagenomes</taxon>
        <taxon>ecological metagenomes</taxon>
    </lineage>
</organism>
<dbReference type="PANTHER" id="PTHR42693:SF53">
    <property type="entry name" value="ENDO-4-O-SULFATASE"/>
    <property type="match status" value="1"/>
</dbReference>
<dbReference type="InterPro" id="IPR000917">
    <property type="entry name" value="Sulfatase_N"/>
</dbReference>
<proteinExistence type="inferred from homology"/>
<feature type="domain" description="Sulfatase N-terminal" evidence="6">
    <location>
        <begin position="11"/>
        <end position="363"/>
    </location>
</feature>
<dbReference type="PROSITE" id="PS00523">
    <property type="entry name" value="SULFATASE_1"/>
    <property type="match status" value="1"/>
</dbReference>
<keyword evidence="3" id="KW-0378">Hydrolase</keyword>
<keyword evidence="2" id="KW-0479">Metal-binding</keyword>
<dbReference type="GO" id="GO:0046872">
    <property type="term" value="F:metal ion binding"/>
    <property type="evidence" value="ECO:0007669"/>
    <property type="project" value="UniProtKB-KW"/>
</dbReference>
<evidence type="ECO:0000256" key="3">
    <source>
        <dbReference type="ARBA" id="ARBA00022801"/>
    </source>
</evidence>
<evidence type="ECO:0000256" key="4">
    <source>
        <dbReference type="ARBA" id="ARBA00022837"/>
    </source>
</evidence>
<comment type="similarity">
    <text evidence="1">Belongs to the sulfatase family.</text>
</comment>
<dbReference type="EMBL" id="UINC01013216">
    <property type="protein sequence ID" value="SVA57262.1"/>
    <property type="molecule type" value="Genomic_DNA"/>
</dbReference>
<dbReference type="CDD" id="cd16143">
    <property type="entry name" value="ARS_like"/>
    <property type="match status" value="1"/>
</dbReference>
<evidence type="ECO:0000256" key="2">
    <source>
        <dbReference type="ARBA" id="ARBA00022723"/>
    </source>
</evidence>
<sequence>MDATDCFGAKPNILIILADDFGWGDASCNNPDTPLKTPAIDRIANEGIRVTNAHTPSAVCTPTRYGLLTGRYPWRSYLKKEVLRYYAPALITKDRTTIPSYLKSQGYRTAGFGKWHLGLDWTPVEGDPMNWRANWNVYEQAEGARLGTGIDHTKRFKNGPVDIGFDTYFGTPSNCSRLPFFIEDDKVVGKPRPNRIGLMQDPACARDKVDDIYVAKAIRFIEEHEKNHQDKPFFVYLPLNAIHGAVTVPKRFAGKSELAYREDKILWANESVGKLLAALDRMKLAEDTLVLFTADNGPINSPKARQKGHHAAGPYRGLKTNAWDGGTRVPFLARWPDNIPAGATTDHLIGLTDVLATIAEVCGAPLPGDAGPDSVNQLSVLLQNKDEIVARPALVTYSYAGFFAIRQGKWKAIFGTKWTGGHSAPNFGGLPPKGTPSDNPAIGQLYNLSSDPFETKDLWDDRPEVVETLRRELQAIRRKDKSDEIRWQPGRKANALTEETNP</sequence>
<dbReference type="InterPro" id="IPR050738">
    <property type="entry name" value="Sulfatase"/>
</dbReference>
<dbReference type="PANTHER" id="PTHR42693">
    <property type="entry name" value="ARYLSULFATASE FAMILY MEMBER"/>
    <property type="match status" value="1"/>
</dbReference>
<evidence type="ECO:0000313" key="7">
    <source>
        <dbReference type="EMBL" id="SVA57262.1"/>
    </source>
</evidence>